<evidence type="ECO:0000259" key="1">
    <source>
        <dbReference type="PROSITE" id="PS51379"/>
    </source>
</evidence>
<evidence type="ECO:0000313" key="3">
    <source>
        <dbReference type="Proteomes" id="UP000809243"/>
    </source>
</evidence>
<dbReference type="PROSITE" id="PS00198">
    <property type="entry name" value="4FE4S_FER_1"/>
    <property type="match status" value="1"/>
</dbReference>
<dbReference type="AlphaFoldDB" id="A0A938YQE1"/>
<gene>
    <name evidence="2" type="ORF">JW744_00550</name>
</gene>
<organism evidence="2 3">
    <name type="scientific">Candidatus Iainarchaeum sp</name>
    <dbReference type="NCBI Taxonomy" id="3101447"/>
    <lineage>
        <taxon>Archaea</taxon>
        <taxon>Candidatus Iainarchaeota</taxon>
        <taxon>Candidatus Iainarchaeia</taxon>
        <taxon>Candidatus Iainarchaeales</taxon>
        <taxon>Candidatus Iainarchaeaceae</taxon>
        <taxon>Candidatus Iainarchaeum</taxon>
    </lineage>
</organism>
<dbReference type="Proteomes" id="UP000809243">
    <property type="component" value="Unassembled WGS sequence"/>
</dbReference>
<comment type="caution">
    <text evidence="2">The sequence shown here is derived from an EMBL/GenBank/DDBJ whole genome shotgun (WGS) entry which is preliminary data.</text>
</comment>
<protein>
    <submittedName>
        <fullName evidence="2">4Fe-4S binding protein</fullName>
    </submittedName>
</protein>
<dbReference type="GO" id="GO:0016491">
    <property type="term" value="F:oxidoreductase activity"/>
    <property type="evidence" value="ECO:0007669"/>
    <property type="project" value="UniProtKB-ARBA"/>
</dbReference>
<dbReference type="InterPro" id="IPR017896">
    <property type="entry name" value="4Fe4S_Fe-S-bd"/>
</dbReference>
<proteinExistence type="predicted"/>
<accession>A0A938YQE1</accession>
<reference evidence="2" key="1">
    <citation type="submission" date="2021-01" db="EMBL/GenBank/DDBJ databases">
        <title>Active Sulfur Cycling in an Early Earth Analoge.</title>
        <authorList>
            <person name="Hahn C.R."/>
            <person name="Youssef N.H."/>
            <person name="Elshahed M."/>
        </authorList>
    </citation>
    <scope>NUCLEOTIDE SEQUENCE</scope>
    <source>
        <strain evidence="2">Zod_Metabat.1151</strain>
    </source>
</reference>
<dbReference type="SUPFAM" id="SSF54862">
    <property type="entry name" value="4Fe-4S ferredoxins"/>
    <property type="match status" value="1"/>
</dbReference>
<dbReference type="InterPro" id="IPR017900">
    <property type="entry name" value="4Fe4S_Fe_S_CS"/>
</dbReference>
<name>A0A938YQE1_9ARCH</name>
<evidence type="ECO:0000313" key="2">
    <source>
        <dbReference type="EMBL" id="MBN2066940.1"/>
    </source>
</evidence>
<sequence>MAAVNDEKKCCYCAGCLIVCPAGAIELRETHISIDKEKCTNCSACVRICPAGAMKIEK</sequence>
<dbReference type="Gene3D" id="3.30.70.20">
    <property type="match status" value="1"/>
</dbReference>
<dbReference type="EMBL" id="JAFGDB010000007">
    <property type="protein sequence ID" value="MBN2066940.1"/>
    <property type="molecule type" value="Genomic_DNA"/>
</dbReference>
<dbReference type="Pfam" id="PF13237">
    <property type="entry name" value="Fer4_10"/>
    <property type="match status" value="1"/>
</dbReference>
<feature type="domain" description="4Fe-4S ferredoxin-type" evidence="1">
    <location>
        <begin position="30"/>
        <end position="58"/>
    </location>
</feature>
<dbReference type="PROSITE" id="PS51379">
    <property type="entry name" value="4FE4S_FER_2"/>
    <property type="match status" value="2"/>
</dbReference>
<feature type="domain" description="4Fe-4S ferredoxin-type" evidence="1">
    <location>
        <begin position="1"/>
        <end position="29"/>
    </location>
</feature>